<dbReference type="GO" id="GO:0016757">
    <property type="term" value="F:glycosyltransferase activity"/>
    <property type="evidence" value="ECO:0007669"/>
    <property type="project" value="UniProtKB-KW"/>
</dbReference>
<sequence>MHRLKICYNIDSKKGGLTSMKEPMKVYSKEYPKLYLNVTPGHFASDRFHINYYIDMTSLKMRQINAKEVAKAMSKRYVRKVDISGNNRLIDEMAKQMAAQSASVSPVDTIICMDGCEVIGAYLAEEFANAGVNTTTQHHSCYVITPEFDRSGQMIVRENIAPMIKGRHVLVILATAMSGRTISKSIRCITSYGGIVEGISVIFSNNVNEIDGHRVYSIFDHDDLPDFKLSLPEECEDCQNNVPLDAIVNSYGYEKL</sequence>
<reference evidence="1" key="2">
    <citation type="journal article" date="2021" name="PeerJ">
        <title>Extensive microbial diversity within the chicken gut microbiome revealed by metagenomics and culture.</title>
        <authorList>
            <person name="Gilroy R."/>
            <person name="Ravi A."/>
            <person name="Getino M."/>
            <person name="Pursley I."/>
            <person name="Horton D.L."/>
            <person name="Alikhan N.F."/>
            <person name="Baker D."/>
            <person name="Gharbi K."/>
            <person name="Hall N."/>
            <person name="Watson M."/>
            <person name="Adriaenssens E.M."/>
            <person name="Foster-Nyarko E."/>
            <person name="Jarju S."/>
            <person name="Secka A."/>
            <person name="Antonio M."/>
            <person name="Oren A."/>
            <person name="Chaudhuri R.R."/>
            <person name="La Ragione R."/>
            <person name="Hildebrand F."/>
            <person name="Pallen M.J."/>
        </authorList>
    </citation>
    <scope>NUCLEOTIDE SEQUENCE</scope>
    <source>
        <strain evidence="1">CHK195-11698</strain>
    </source>
</reference>
<dbReference type="InterPro" id="IPR029057">
    <property type="entry name" value="PRTase-like"/>
</dbReference>
<dbReference type="SUPFAM" id="SSF53271">
    <property type="entry name" value="PRTase-like"/>
    <property type="match status" value="1"/>
</dbReference>
<keyword evidence="1" id="KW-0808">Transferase</keyword>
<proteinExistence type="predicted"/>
<dbReference type="CDD" id="cd06223">
    <property type="entry name" value="PRTases_typeI"/>
    <property type="match status" value="1"/>
</dbReference>
<dbReference type="EMBL" id="DVMJ01000114">
    <property type="protein sequence ID" value="HIU14802.1"/>
    <property type="molecule type" value="Genomic_DNA"/>
</dbReference>
<reference evidence="1" key="1">
    <citation type="submission" date="2020-10" db="EMBL/GenBank/DDBJ databases">
        <authorList>
            <person name="Gilroy R."/>
        </authorList>
    </citation>
    <scope>NUCLEOTIDE SEQUENCE</scope>
    <source>
        <strain evidence="1">CHK195-11698</strain>
    </source>
</reference>
<protein>
    <submittedName>
        <fullName evidence="1">Orotate phosphoribosyltransferase</fullName>
    </submittedName>
</protein>
<comment type="caution">
    <text evidence="1">The sequence shown here is derived from an EMBL/GenBank/DDBJ whole genome shotgun (WGS) entry which is preliminary data.</text>
</comment>
<gene>
    <name evidence="1" type="ORF">IAD15_12185</name>
</gene>
<keyword evidence="1" id="KW-0328">Glycosyltransferase</keyword>
<dbReference type="AlphaFoldDB" id="A0A9D1L288"/>
<name>A0A9D1L288_9FIRM</name>
<dbReference type="Gene3D" id="3.40.50.2020">
    <property type="match status" value="1"/>
</dbReference>
<dbReference type="Proteomes" id="UP000824175">
    <property type="component" value="Unassembled WGS sequence"/>
</dbReference>
<dbReference type="InterPro" id="IPR000836">
    <property type="entry name" value="PRTase_dom"/>
</dbReference>
<evidence type="ECO:0000313" key="2">
    <source>
        <dbReference type="Proteomes" id="UP000824175"/>
    </source>
</evidence>
<accession>A0A9D1L288</accession>
<evidence type="ECO:0000313" key="1">
    <source>
        <dbReference type="EMBL" id="HIU14802.1"/>
    </source>
</evidence>
<organism evidence="1 2">
    <name type="scientific">Candidatus Fimiplasma intestinipullorum</name>
    <dbReference type="NCBI Taxonomy" id="2840825"/>
    <lineage>
        <taxon>Bacteria</taxon>
        <taxon>Bacillati</taxon>
        <taxon>Bacillota</taxon>
        <taxon>Clostridia</taxon>
        <taxon>Eubacteriales</taxon>
        <taxon>Candidatus Fimiplasma</taxon>
    </lineage>
</organism>